<dbReference type="RefSeq" id="WP_047777248.1">
    <property type="nucleotide sequence ID" value="NZ_CP087134.1"/>
</dbReference>
<sequence>MSIKKLLKRKRKYSIVFLFFLNLILGTQLYAQNSQEITLEGKITDAAGLSLPGVNILEKGTKNGVSTDFEGTYKIKVSSSKAVLNISFIGFQTQEITVGGKTTINVSLVEDTNALKEVVVVGYGTVKKTDLTGSVGTLDAKAITEKNTTNVLEGIQGNVAGVQINASTGRLGDPFTIAIRGKSSFSGGATPLFVVDGVPTDGIDFLNPQDIARIDILKDASSTAIYGSRGTNGVVIVTTKSGSTAKAGMTVSIDSYIGGKQVARLPKMMSGQKWWLYHQSAYLTTAKKDPITGTVTPATLNATVIGTQNSLLAERVANNDTFDWYDAVLKDGIQQNNYVSISGRGDSGLAYNLGIGLQNETGNVENESLDKYSFKVGLTHKLNDKFTVGTNLTLTKTNQELGSALAMQEAFRLSPFYTPYDLHGNLFPLPGKLTDDSGAFLINKTSTYNPLLEIANSTNEITRWNGVGNVFVEYKPISWLTFKSTYAVGYDHARQGQAWGALTNTGVANRNLPSASVNEKGNFNSTWDNQFTINYDLNKDHSFTLLGLQSMYYDKTETTSASSTDQPFDLGFDNLGSGKQSTFLVGSSYLKSTLLSYALRLNYSYKGRYLLTLSDRWDGSSRFADNNKWGSFPSAAFAWRVVDESFMKTQQVVSDLKLRTSYGYTGNNKVAAYSTINKIDQQTYYDYNNTTANGWLQGKPANKELGWEKMREFNVGLDFGFLNNRITGSVDVYDRLSTDLLLDQKLPTENGYGTYTNNIGSVSNKGIEVLLTTKNINTDFVKWETTFVFSKNNNKIVSVYDEENDDVGNNLFIGESIDAIYNYKFTGIWQANQAAEAASYGQSEGQARVEDVNGDGKITTDDRQILGHANPDWTGSISTKLNVGNFDLSASAIISEGSYVFSPYHANFTNVFDRGRQKADIDWYIPANDAGLPANASNQYPMAFNEGTYWNSNGVGYYRDNSFVKIKNIALGYTFKPSVIEKFKMKYLRFYVNVLNPFVFTKYDGYDPEWAAAGFGVGRVASITYQMGMSVKF</sequence>
<evidence type="ECO:0000256" key="7">
    <source>
        <dbReference type="PROSITE-ProRule" id="PRU01360"/>
    </source>
</evidence>
<keyword evidence="5 7" id="KW-0472">Membrane</keyword>
<dbReference type="InterPro" id="IPR036942">
    <property type="entry name" value="Beta-barrel_TonB_sf"/>
</dbReference>
<evidence type="ECO:0000256" key="6">
    <source>
        <dbReference type="ARBA" id="ARBA00023237"/>
    </source>
</evidence>
<evidence type="ECO:0000313" key="10">
    <source>
        <dbReference type="Proteomes" id="UP001273350"/>
    </source>
</evidence>
<feature type="domain" description="TonB-dependent receptor plug" evidence="8">
    <location>
        <begin position="128"/>
        <end position="234"/>
    </location>
</feature>
<proteinExistence type="inferred from homology"/>
<dbReference type="InterPro" id="IPR023997">
    <property type="entry name" value="TonB-dep_OMP_SusC/RagA_CS"/>
</dbReference>
<dbReference type="SUPFAM" id="SSF49464">
    <property type="entry name" value="Carboxypeptidase regulatory domain-like"/>
    <property type="match status" value="1"/>
</dbReference>
<keyword evidence="10" id="KW-1185">Reference proteome</keyword>
<gene>
    <name evidence="9" type="ORF">SGQ83_20665</name>
</gene>
<name>A0ABU4RGS2_9FLAO</name>
<keyword evidence="6 7" id="KW-0998">Cell outer membrane</keyword>
<protein>
    <submittedName>
        <fullName evidence="9">TonB-dependent receptor</fullName>
    </submittedName>
</protein>
<dbReference type="EMBL" id="JAWXVI010000012">
    <property type="protein sequence ID" value="MDX6191781.1"/>
    <property type="molecule type" value="Genomic_DNA"/>
</dbReference>
<dbReference type="InterPro" id="IPR008969">
    <property type="entry name" value="CarboxyPept-like_regulatory"/>
</dbReference>
<keyword evidence="3 7" id="KW-1134">Transmembrane beta strand</keyword>
<evidence type="ECO:0000256" key="5">
    <source>
        <dbReference type="ARBA" id="ARBA00023136"/>
    </source>
</evidence>
<accession>A0ABU4RGS2</accession>
<keyword evidence="2 7" id="KW-0813">Transport</keyword>
<dbReference type="InterPro" id="IPR012910">
    <property type="entry name" value="Plug_dom"/>
</dbReference>
<dbReference type="InterPro" id="IPR037066">
    <property type="entry name" value="Plug_dom_sf"/>
</dbReference>
<evidence type="ECO:0000256" key="1">
    <source>
        <dbReference type="ARBA" id="ARBA00004571"/>
    </source>
</evidence>
<evidence type="ECO:0000259" key="8">
    <source>
        <dbReference type="Pfam" id="PF07715"/>
    </source>
</evidence>
<dbReference type="Pfam" id="PF07715">
    <property type="entry name" value="Plug"/>
    <property type="match status" value="1"/>
</dbReference>
<dbReference type="PROSITE" id="PS52016">
    <property type="entry name" value="TONB_DEPENDENT_REC_3"/>
    <property type="match status" value="1"/>
</dbReference>
<keyword evidence="4 7" id="KW-0812">Transmembrane</keyword>
<evidence type="ECO:0000256" key="3">
    <source>
        <dbReference type="ARBA" id="ARBA00022452"/>
    </source>
</evidence>
<evidence type="ECO:0000256" key="4">
    <source>
        <dbReference type="ARBA" id="ARBA00022692"/>
    </source>
</evidence>
<reference evidence="9 10" key="1">
    <citation type="submission" date="2023-11" db="EMBL/GenBank/DDBJ databases">
        <title>Unpublished Manusciprt.</title>
        <authorList>
            <person name="Saticioglu I.B."/>
            <person name="Ay H."/>
            <person name="Ajmi N."/>
            <person name="Altun S."/>
            <person name="Duman M."/>
        </authorList>
    </citation>
    <scope>NUCLEOTIDE SEQUENCE [LARGE SCALE GENOMIC DNA]</scope>
    <source>
        <strain evidence="9 10">Fl-318</strain>
    </source>
</reference>
<dbReference type="Gene3D" id="2.40.170.20">
    <property type="entry name" value="TonB-dependent receptor, beta-barrel domain"/>
    <property type="match status" value="1"/>
</dbReference>
<dbReference type="Proteomes" id="UP001273350">
    <property type="component" value="Unassembled WGS sequence"/>
</dbReference>
<comment type="caution">
    <text evidence="9">The sequence shown here is derived from an EMBL/GenBank/DDBJ whole genome shotgun (WGS) entry which is preliminary data.</text>
</comment>
<dbReference type="Gene3D" id="2.60.40.1120">
    <property type="entry name" value="Carboxypeptidase-like, regulatory domain"/>
    <property type="match status" value="1"/>
</dbReference>
<dbReference type="Pfam" id="PF13715">
    <property type="entry name" value="CarbopepD_reg_2"/>
    <property type="match status" value="1"/>
</dbReference>
<dbReference type="InterPro" id="IPR023996">
    <property type="entry name" value="TonB-dep_OMP_SusC/RagA"/>
</dbReference>
<keyword evidence="9" id="KW-0675">Receptor</keyword>
<dbReference type="NCBIfam" id="TIGR04056">
    <property type="entry name" value="OMP_RagA_SusC"/>
    <property type="match status" value="1"/>
</dbReference>
<comment type="subcellular location">
    <subcellularLocation>
        <location evidence="1 7">Cell outer membrane</location>
        <topology evidence="1 7">Multi-pass membrane protein</topology>
    </subcellularLocation>
</comment>
<evidence type="ECO:0000313" key="9">
    <source>
        <dbReference type="EMBL" id="MDX6191781.1"/>
    </source>
</evidence>
<comment type="similarity">
    <text evidence="7">Belongs to the TonB-dependent receptor family.</text>
</comment>
<organism evidence="9 10">
    <name type="scientific">Flavobacterium cupriresistens</name>
    <dbReference type="NCBI Taxonomy" id="2893885"/>
    <lineage>
        <taxon>Bacteria</taxon>
        <taxon>Pseudomonadati</taxon>
        <taxon>Bacteroidota</taxon>
        <taxon>Flavobacteriia</taxon>
        <taxon>Flavobacteriales</taxon>
        <taxon>Flavobacteriaceae</taxon>
        <taxon>Flavobacterium</taxon>
    </lineage>
</organism>
<dbReference type="SUPFAM" id="SSF56935">
    <property type="entry name" value="Porins"/>
    <property type="match status" value="1"/>
</dbReference>
<dbReference type="InterPro" id="IPR039426">
    <property type="entry name" value="TonB-dep_rcpt-like"/>
</dbReference>
<evidence type="ECO:0000256" key="2">
    <source>
        <dbReference type="ARBA" id="ARBA00022448"/>
    </source>
</evidence>
<dbReference type="Gene3D" id="2.170.130.10">
    <property type="entry name" value="TonB-dependent receptor, plug domain"/>
    <property type="match status" value="1"/>
</dbReference>
<dbReference type="NCBIfam" id="TIGR04057">
    <property type="entry name" value="SusC_RagA_signa"/>
    <property type="match status" value="1"/>
</dbReference>